<evidence type="ECO:0000256" key="1">
    <source>
        <dbReference type="SAM" id="MobiDB-lite"/>
    </source>
</evidence>
<sequence>MTSHSESELPVGHGSERRSLQSAYPNEEDCEAEYAPLSPAYVSCASTPIIQPSYSSDLVLQDEWPSAQGCRMREDSERCLQPGQLYDTHATCTEMENENEELHSCVQQLPEILAALQGIKAENAIMKLEIQQISSYKWDHPRKDCSPYTSSTTSFRQITGQMRDGKLSPRHDQPQAPEYHTSTQRPSTHPYQYAEAVHNQHGEPSRDTCHPNMGGSPVMPGLQEKTYQGSKPSIPTLTTADPIEFSRLSMALENLLPVDATERFKRLLGADSYCKSTYPYTNTMQALIKMYGQQHKLVLPNTAEVMDGPNTKTGDVKAFKLFSLRLGPEGTVELDCGSHVSRLQSKLPYELWTSSYIHQLRVTIPSLFDFSDWLEYELQVQDDGCRMIGFQPETSIRRKEGRSDPRSFKKSTSILMGAENPMTGSDIPTPAPEVTHKAARAKGRLQAYCPYCDNDNHFLNGCANFKEISNEQKQSWLRKNNRCWCCGRGHHASKCNLKVPCKMFNKPEVDTREHSCLVNTTKDILYADRPVHSRKVLLKVSKVVIANGEKSITNRFFMGRRSHSLSPITNQHKKFHIQGAFTVERLGLAEQTYPVASLKKRYRHLAKLPLQPLDEVQLVLLIGSDCPHLVTPIEPVRLRPPGPTHEIRHGLNSHQCLFTAVSTNAELFDQVKKLWQMDVTPYQRTMRVNVDRIRRYATPLLCVQNMPDLHMPKEAVLPQLRSIDRKLLKNPEQACAYKAEIERLKDTGYALTSRVESES</sequence>
<dbReference type="EMBL" id="JAFHDT010000004">
    <property type="protein sequence ID" value="KAI7811157.1"/>
    <property type="molecule type" value="Genomic_DNA"/>
</dbReference>
<evidence type="ECO:0008006" key="4">
    <source>
        <dbReference type="Google" id="ProtNLM"/>
    </source>
</evidence>
<feature type="region of interest" description="Disordered" evidence="1">
    <location>
        <begin position="162"/>
        <end position="186"/>
    </location>
</feature>
<feature type="region of interest" description="Disordered" evidence="1">
    <location>
        <begin position="1"/>
        <end position="27"/>
    </location>
</feature>
<dbReference type="Proteomes" id="UP001059041">
    <property type="component" value="Linkage Group LG4"/>
</dbReference>
<name>A0A9W7WYP0_TRIRA</name>
<evidence type="ECO:0000313" key="2">
    <source>
        <dbReference type="EMBL" id="KAI7811157.1"/>
    </source>
</evidence>
<dbReference type="PANTHER" id="PTHR47331:SF5">
    <property type="entry name" value="RIBONUCLEASE H"/>
    <property type="match status" value="1"/>
</dbReference>
<comment type="caution">
    <text evidence="2">The sequence shown here is derived from an EMBL/GenBank/DDBJ whole genome shotgun (WGS) entry which is preliminary data.</text>
</comment>
<evidence type="ECO:0000313" key="3">
    <source>
        <dbReference type="Proteomes" id="UP001059041"/>
    </source>
</evidence>
<dbReference type="PANTHER" id="PTHR47331">
    <property type="entry name" value="PHD-TYPE DOMAIN-CONTAINING PROTEIN"/>
    <property type="match status" value="1"/>
</dbReference>
<protein>
    <recommendedName>
        <fullName evidence="4">CCHC-type domain-containing protein</fullName>
    </recommendedName>
</protein>
<organism evidence="2 3">
    <name type="scientific">Triplophysa rosa</name>
    <name type="common">Cave loach</name>
    <dbReference type="NCBI Taxonomy" id="992332"/>
    <lineage>
        <taxon>Eukaryota</taxon>
        <taxon>Metazoa</taxon>
        <taxon>Chordata</taxon>
        <taxon>Craniata</taxon>
        <taxon>Vertebrata</taxon>
        <taxon>Euteleostomi</taxon>
        <taxon>Actinopterygii</taxon>
        <taxon>Neopterygii</taxon>
        <taxon>Teleostei</taxon>
        <taxon>Ostariophysi</taxon>
        <taxon>Cypriniformes</taxon>
        <taxon>Nemacheilidae</taxon>
        <taxon>Triplophysa</taxon>
    </lineage>
</organism>
<keyword evidence="3" id="KW-1185">Reference proteome</keyword>
<feature type="compositionally biased region" description="Basic and acidic residues" evidence="1">
    <location>
        <begin position="163"/>
        <end position="173"/>
    </location>
</feature>
<dbReference type="AlphaFoldDB" id="A0A9W7WYP0"/>
<gene>
    <name evidence="2" type="ORF">IRJ41_011015</name>
</gene>
<reference evidence="2" key="1">
    <citation type="submission" date="2021-02" db="EMBL/GenBank/DDBJ databases">
        <title>Comparative genomics reveals that relaxation of natural selection precedes convergent phenotypic evolution of cavefish.</title>
        <authorList>
            <person name="Peng Z."/>
        </authorList>
    </citation>
    <scope>NUCLEOTIDE SEQUENCE</scope>
    <source>
        <tissue evidence="2">Muscle</tissue>
    </source>
</reference>
<proteinExistence type="predicted"/>
<accession>A0A9W7WYP0</accession>